<evidence type="ECO:0000256" key="3">
    <source>
        <dbReference type="ARBA" id="ARBA00030757"/>
    </source>
</evidence>
<dbReference type="GO" id="GO:0004719">
    <property type="term" value="F:protein-L-isoaspartate (D-aspartate) O-methyltransferase activity"/>
    <property type="evidence" value="ECO:0007669"/>
    <property type="project" value="InterPro"/>
</dbReference>
<organism evidence="4 5">
    <name type="scientific">Rhizobium giardinii</name>
    <dbReference type="NCBI Taxonomy" id="56731"/>
    <lineage>
        <taxon>Bacteria</taxon>
        <taxon>Pseudomonadati</taxon>
        <taxon>Pseudomonadota</taxon>
        <taxon>Alphaproteobacteria</taxon>
        <taxon>Hyphomicrobiales</taxon>
        <taxon>Rhizobiaceae</taxon>
        <taxon>Rhizobium/Agrobacterium group</taxon>
        <taxon>Rhizobium</taxon>
    </lineage>
</organism>
<dbReference type="GO" id="GO:0032259">
    <property type="term" value="P:methylation"/>
    <property type="evidence" value="ECO:0007669"/>
    <property type="project" value="UniProtKB-KW"/>
</dbReference>
<dbReference type="Pfam" id="PF01135">
    <property type="entry name" value="PCMT"/>
    <property type="match status" value="1"/>
</dbReference>
<keyword evidence="4" id="KW-0808">Transferase</keyword>
<proteinExistence type="inferred from homology"/>
<comment type="similarity">
    <text evidence="1">Belongs to the methyltransferase superfamily. L-isoaspartyl/D-aspartyl protein methyltransferase family.</text>
</comment>
<protein>
    <recommendedName>
        <fullName evidence="2">Protein-L-isoaspartate O-methyltransferase</fullName>
    </recommendedName>
    <alternativeName>
        <fullName evidence="3">Protein L-isoaspartyl methyltransferase</fullName>
    </alternativeName>
</protein>
<keyword evidence="5" id="KW-1185">Reference proteome</keyword>
<gene>
    <name evidence="4" type="ORF">GGD55_004887</name>
</gene>
<sequence>MRAGRMNFEAARIKMVDNQIRTTDVTSHAVLSAFLSVPREEFVPAAMKPLAYIDTDIELTASGASERRYLMEPSPLAKLLQLASVTKTDKVLEIGCGTGYASAILSTLAATVVALESDAALASEATETLARLGYSNVTVVTGDLEKGHTAAAPYDVIFVHGAVETVPDSLFAQLSDGGRLVAVVGSGNASRAKVCLHENGITSERLAFNTAVKPLPGFRLVREFVF</sequence>
<accession>A0A7W8UF03</accession>
<evidence type="ECO:0000313" key="4">
    <source>
        <dbReference type="EMBL" id="MBB5538166.1"/>
    </source>
</evidence>
<evidence type="ECO:0000256" key="1">
    <source>
        <dbReference type="ARBA" id="ARBA00005369"/>
    </source>
</evidence>
<dbReference type="Gene3D" id="3.40.50.150">
    <property type="entry name" value="Vaccinia Virus protein VP39"/>
    <property type="match status" value="1"/>
</dbReference>
<dbReference type="InterPro" id="IPR000682">
    <property type="entry name" value="PCMT"/>
</dbReference>
<evidence type="ECO:0000313" key="5">
    <source>
        <dbReference type="Proteomes" id="UP000585507"/>
    </source>
</evidence>
<evidence type="ECO:0000256" key="2">
    <source>
        <dbReference type="ARBA" id="ARBA00013346"/>
    </source>
</evidence>
<dbReference type="PANTHER" id="PTHR11579">
    <property type="entry name" value="PROTEIN-L-ISOASPARTATE O-METHYLTRANSFERASE"/>
    <property type="match status" value="1"/>
</dbReference>
<dbReference type="EMBL" id="JACHBK010000012">
    <property type="protein sequence ID" value="MBB5538166.1"/>
    <property type="molecule type" value="Genomic_DNA"/>
</dbReference>
<name>A0A7W8UF03_9HYPH</name>
<comment type="caution">
    <text evidence="4">The sequence shown here is derived from an EMBL/GenBank/DDBJ whole genome shotgun (WGS) entry which is preliminary data.</text>
</comment>
<reference evidence="4 5" key="1">
    <citation type="submission" date="2020-08" db="EMBL/GenBank/DDBJ databases">
        <title>Genomic Encyclopedia of Type Strains, Phase IV (KMG-V): Genome sequencing to study the core and pangenomes of soil and plant-associated prokaryotes.</title>
        <authorList>
            <person name="Whitman W."/>
        </authorList>
    </citation>
    <scope>NUCLEOTIDE SEQUENCE [LARGE SCALE GENOMIC DNA]</scope>
    <source>
        <strain evidence="4 5">SEMIA 4084</strain>
    </source>
</reference>
<dbReference type="AlphaFoldDB" id="A0A7W8UF03"/>
<dbReference type="InterPro" id="IPR029063">
    <property type="entry name" value="SAM-dependent_MTases_sf"/>
</dbReference>
<keyword evidence="4" id="KW-0489">Methyltransferase</keyword>
<dbReference type="CDD" id="cd02440">
    <property type="entry name" value="AdoMet_MTases"/>
    <property type="match status" value="1"/>
</dbReference>
<dbReference type="SUPFAM" id="SSF53335">
    <property type="entry name" value="S-adenosyl-L-methionine-dependent methyltransferases"/>
    <property type="match status" value="1"/>
</dbReference>
<dbReference type="GO" id="GO:0005737">
    <property type="term" value="C:cytoplasm"/>
    <property type="evidence" value="ECO:0007669"/>
    <property type="project" value="TreeGrafter"/>
</dbReference>
<dbReference type="Proteomes" id="UP000585507">
    <property type="component" value="Unassembled WGS sequence"/>
</dbReference>
<dbReference type="PANTHER" id="PTHR11579:SF18">
    <property type="entry name" value="PROTEIN-L-ISOASPARTATE O-METHYLTRANSFERASE"/>
    <property type="match status" value="1"/>
</dbReference>